<dbReference type="Gene3D" id="1.10.4190.10">
    <property type="entry name" value="Urease accessory protein UreF"/>
    <property type="match status" value="1"/>
</dbReference>
<reference evidence="4" key="1">
    <citation type="submission" date="2018-03" db="EMBL/GenBank/DDBJ databases">
        <authorList>
            <person name="Guldener U."/>
        </authorList>
    </citation>
    <scope>NUCLEOTIDE SEQUENCE</scope>
</reference>
<evidence type="ECO:0000313" key="5">
    <source>
        <dbReference type="Proteomes" id="UP001187682"/>
    </source>
</evidence>
<keyword evidence="1" id="KW-0996">Nickel insertion</keyword>
<dbReference type="PANTHER" id="PTHR33620:SF1">
    <property type="entry name" value="UREASE ACCESSORY PROTEIN F"/>
    <property type="match status" value="1"/>
</dbReference>
<organism evidence="4 5">
    <name type="scientific">Cephalotrichum gorgonifer</name>
    <dbReference type="NCBI Taxonomy" id="2041049"/>
    <lineage>
        <taxon>Eukaryota</taxon>
        <taxon>Fungi</taxon>
        <taxon>Dikarya</taxon>
        <taxon>Ascomycota</taxon>
        <taxon>Pezizomycotina</taxon>
        <taxon>Sordariomycetes</taxon>
        <taxon>Hypocreomycetidae</taxon>
        <taxon>Microascales</taxon>
        <taxon>Microascaceae</taxon>
        <taxon>Cephalotrichum</taxon>
    </lineage>
</organism>
<dbReference type="InterPro" id="IPR038277">
    <property type="entry name" value="UreF_sf"/>
</dbReference>
<gene>
    <name evidence="4" type="ORF">DNG_01151</name>
</gene>
<keyword evidence="5" id="KW-1185">Reference proteome</keyword>
<dbReference type="InterPro" id="IPR002639">
    <property type="entry name" value="UreF"/>
</dbReference>
<dbReference type="Pfam" id="PF01730">
    <property type="entry name" value="UreF"/>
    <property type="match status" value="1"/>
</dbReference>
<accession>A0AAE8MRC5</accession>
<dbReference type="AlphaFoldDB" id="A0AAE8MRC5"/>
<protein>
    <submittedName>
        <fullName evidence="4">Uncharacterized protein</fullName>
    </submittedName>
</protein>
<proteinExistence type="inferred from homology"/>
<evidence type="ECO:0000256" key="2">
    <source>
        <dbReference type="ARBA" id="ARBA00023186"/>
    </source>
</evidence>
<comment type="similarity">
    <text evidence="3">Belongs to the UreF family.</text>
</comment>
<evidence type="ECO:0000313" key="4">
    <source>
        <dbReference type="EMBL" id="SPN97639.1"/>
    </source>
</evidence>
<dbReference type="PANTHER" id="PTHR33620">
    <property type="entry name" value="UREASE ACCESSORY PROTEIN F"/>
    <property type="match status" value="1"/>
</dbReference>
<dbReference type="GO" id="GO:0016151">
    <property type="term" value="F:nickel cation binding"/>
    <property type="evidence" value="ECO:0007669"/>
    <property type="project" value="InterPro"/>
</dbReference>
<sequence length="293" mass="31201">MNCVSSSTECAISDTEREVLELQKRLEEARCRLKNLRPHDDDVAKSPLSPPSAPTDPSAHFLLLLSDSALPLGSFAFSSGLESFLAHTSGGLTARPPPPGHPFTTFLPESISSFASTNLPFALAAHDDPATLSELDDVLDAMTICTVGRRASTSQGRALLSLWEKSFANSIPPSDATAALKVFAGDVKSGSLHGHLSPAFGAVCRAVGMERGQMAYLLVMGHVKALVSAAVRSGVFGPYRAQGVLGGEAVRRAVREAVAREWDSSVEEAGQTVPTMDLWIGRHEVLYSRIFNS</sequence>
<evidence type="ECO:0000256" key="3">
    <source>
        <dbReference type="ARBA" id="ARBA00046339"/>
    </source>
</evidence>
<comment type="caution">
    <text evidence="4">The sequence shown here is derived from an EMBL/GenBank/DDBJ whole genome shotgun (WGS) entry which is preliminary data.</text>
</comment>
<keyword evidence="2" id="KW-0143">Chaperone</keyword>
<evidence type="ECO:0000256" key="1">
    <source>
        <dbReference type="ARBA" id="ARBA00022988"/>
    </source>
</evidence>
<dbReference type="Proteomes" id="UP001187682">
    <property type="component" value="Unassembled WGS sequence"/>
</dbReference>
<name>A0AAE8MRC5_9PEZI</name>
<dbReference type="EMBL" id="ONZQ02000001">
    <property type="protein sequence ID" value="SPN97639.1"/>
    <property type="molecule type" value="Genomic_DNA"/>
</dbReference>